<feature type="domain" description="Large ribosomal subunit protein uL2 RNA-binding" evidence="6">
    <location>
        <begin position="43"/>
        <end position="120"/>
    </location>
</feature>
<dbReference type="PANTHER" id="PTHR13691:SF5">
    <property type="entry name" value="LARGE RIBOSOMAL SUBUNIT PROTEIN UL2M"/>
    <property type="match status" value="1"/>
</dbReference>
<gene>
    <name evidence="7" type="ORF">RFULGI_LOCUS322</name>
</gene>
<dbReference type="GO" id="GO:0002181">
    <property type="term" value="P:cytoplasmic translation"/>
    <property type="evidence" value="ECO:0007669"/>
    <property type="project" value="TreeGrafter"/>
</dbReference>
<dbReference type="InterPro" id="IPR014722">
    <property type="entry name" value="Rib_uL2_dom2"/>
</dbReference>
<dbReference type="SMART" id="SM01383">
    <property type="entry name" value="Ribosomal_L2"/>
    <property type="match status" value="1"/>
</dbReference>
<dbReference type="InterPro" id="IPR014726">
    <property type="entry name" value="Ribosomal_uL2_dom3"/>
</dbReference>
<dbReference type="Gene3D" id="2.30.30.30">
    <property type="match status" value="1"/>
</dbReference>
<dbReference type="OrthoDB" id="268576at2759"/>
<dbReference type="InterPro" id="IPR022666">
    <property type="entry name" value="Ribosomal_uL2_RNA-bd_dom"/>
</dbReference>
<dbReference type="CDD" id="cd02947">
    <property type="entry name" value="TRX_family"/>
    <property type="match status" value="1"/>
</dbReference>
<dbReference type="GO" id="GO:0003735">
    <property type="term" value="F:structural constituent of ribosome"/>
    <property type="evidence" value="ECO:0007669"/>
    <property type="project" value="InterPro"/>
</dbReference>
<dbReference type="InterPro" id="IPR005880">
    <property type="entry name" value="Ribosomal_uL2_bac/org-type"/>
</dbReference>
<keyword evidence="2" id="KW-0689">Ribosomal protein</keyword>
<dbReference type="SMART" id="SM01382">
    <property type="entry name" value="Ribosomal_L2_C"/>
    <property type="match status" value="1"/>
</dbReference>
<evidence type="ECO:0000256" key="3">
    <source>
        <dbReference type="ARBA" id="ARBA00023274"/>
    </source>
</evidence>
<feature type="compositionally biased region" description="Basic and acidic residues" evidence="4">
    <location>
        <begin position="235"/>
        <end position="245"/>
    </location>
</feature>
<dbReference type="GO" id="GO:0016740">
    <property type="term" value="F:transferase activity"/>
    <property type="evidence" value="ECO:0007669"/>
    <property type="project" value="InterPro"/>
</dbReference>
<comment type="caution">
    <text evidence="7">The sequence shown here is derived from an EMBL/GenBank/DDBJ whole genome shotgun (WGS) entry which is preliminary data.</text>
</comment>
<keyword evidence="3" id="KW-0687">Ribonucleoprotein</keyword>
<proteinExistence type="inferred from homology"/>
<dbReference type="Gene3D" id="3.40.30.10">
    <property type="entry name" value="Glutaredoxin"/>
    <property type="match status" value="1"/>
</dbReference>
<dbReference type="GO" id="GO:0003723">
    <property type="term" value="F:RNA binding"/>
    <property type="evidence" value="ECO:0007669"/>
    <property type="project" value="InterPro"/>
</dbReference>
<feature type="domain" description="Large ribosomal subunit protein uL2 C-terminal" evidence="5">
    <location>
        <begin position="128"/>
        <end position="258"/>
    </location>
</feature>
<dbReference type="Pfam" id="PF00181">
    <property type="entry name" value="Ribosomal_L2_N"/>
    <property type="match status" value="1"/>
</dbReference>
<dbReference type="AlphaFoldDB" id="A0A9N8YWQ9"/>
<evidence type="ECO:0000256" key="4">
    <source>
        <dbReference type="SAM" id="MobiDB-lite"/>
    </source>
</evidence>
<evidence type="ECO:0000259" key="6">
    <source>
        <dbReference type="SMART" id="SM01383"/>
    </source>
</evidence>
<dbReference type="InterPro" id="IPR022669">
    <property type="entry name" value="Ribosomal_uL2_C"/>
</dbReference>
<evidence type="ECO:0000256" key="1">
    <source>
        <dbReference type="ARBA" id="ARBA00005636"/>
    </source>
</evidence>
<evidence type="ECO:0000256" key="2">
    <source>
        <dbReference type="ARBA" id="ARBA00022980"/>
    </source>
</evidence>
<dbReference type="SUPFAM" id="SSF52833">
    <property type="entry name" value="Thioredoxin-like"/>
    <property type="match status" value="1"/>
</dbReference>
<dbReference type="PROSITE" id="PS00467">
    <property type="entry name" value="RIBOSOMAL_L2"/>
    <property type="match status" value="1"/>
</dbReference>
<organism evidence="7 8">
    <name type="scientific">Racocetra fulgida</name>
    <dbReference type="NCBI Taxonomy" id="60492"/>
    <lineage>
        <taxon>Eukaryota</taxon>
        <taxon>Fungi</taxon>
        <taxon>Fungi incertae sedis</taxon>
        <taxon>Mucoromycota</taxon>
        <taxon>Glomeromycotina</taxon>
        <taxon>Glomeromycetes</taxon>
        <taxon>Diversisporales</taxon>
        <taxon>Gigasporaceae</taxon>
        <taxon>Racocetra</taxon>
    </lineage>
</organism>
<dbReference type="Pfam" id="PF03947">
    <property type="entry name" value="Ribosomal_L2_C"/>
    <property type="match status" value="1"/>
</dbReference>
<name>A0A9N8YWQ9_9GLOM</name>
<dbReference type="GO" id="GO:0015934">
    <property type="term" value="C:large ribosomal subunit"/>
    <property type="evidence" value="ECO:0007669"/>
    <property type="project" value="InterPro"/>
</dbReference>
<dbReference type="SUPFAM" id="SSF50104">
    <property type="entry name" value="Translation proteins SH3-like domain"/>
    <property type="match status" value="1"/>
</dbReference>
<protein>
    <submittedName>
        <fullName evidence="7">10874_t:CDS:1</fullName>
    </submittedName>
</protein>
<evidence type="ECO:0000313" key="7">
    <source>
        <dbReference type="EMBL" id="CAG8452964.1"/>
    </source>
</evidence>
<evidence type="ECO:0000259" key="5">
    <source>
        <dbReference type="SMART" id="SM01382"/>
    </source>
</evidence>
<dbReference type="Gene3D" id="2.40.50.140">
    <property type="entry name" value="Nucleic acid-binding proteins"/>
    <property type="match status" value="1"/>
</dbReference>
<dbReference type="InterPro" id="IPR002171">
    <property type="entry name" value="Ribosomal_uL2"/>
</dbReference>
<dbReference type="InterPro" id="IPR008991">
    <property type="entry name" value="Translation_prot_SH3-like_sf"/>
</dbReference>
<dbReference type="EMBL" id="CAJVPZ010000102">
    <property type="protein sequence ID" value="CAG8452964.1"/>
    <property type="molecule type" value="Genomic_DNA"/>
</dbReference>
<dbReference type="PANTHER" id="PTHR13691">
    <property type="entry name" value="RIBOSOMAL PROTEIN L2"/>
    <property type="match status" value="1"/>
</dbReference>
<dbReference type="SUPFAM" id="SSF50249">
    <property type="entry name" value="Nucleic acid-binding proteins"/>
    <property type="match status" value="1"/>
</dbReference>
<dbReference type="Proteomes" id="UP000789396">
    <property type="component" value="Unassembled WGS sequence"/>
</dbReference>
<dbReference type="InterPro" id="IPR022671">
    <property type="entry name" value="Ribosomal_uL2_CS"/>
</dbReference>
<evidence type="ECO:0000313" key="8">
    <source>
        <dbReference type="Proteomes" id="UP000789396"/>
    </source>
</evidence>
<dbReference type="InterPro" id="IPR036249">
    <property type="entry name" value="Thioredoxin-like_sf"/>
</dbReference>
<dbReference type="InterPro" id="IPR012340">
    <property type="entry name" value="NA-bd_OB-fold"/>
</dbReference>
<sequence length="465" mass="52307">MKTIKPINNSSRNTVLIDYRKKLTPSNKKTPRKLLRIIKSHSGRNNQGKITTRHQGGRHRRFYRIIDFKRYPKDGVAGKVTSIEYDPNRNCFISLISYRDGSFGFILTPEGLKVGDMVLSGEDEKITVQIGNNLPLSLIPDNFPLHNLELKPKKGGELIRSAGTYAEIIGREESGKYVLVRLQSKEVRKILAKCRATIGKVSNSEANLVRLGKAGRSRWRGVRPAVRGSAMNPCDHPHGGKEKQPIGHASPLKKKEEDGKIGIYEISIIEDSEHSIDELIKNELANEQATEKGNGIKEVAIKGLLVRCVKLAEFEGYSREEEIKFEVKEGGLFLKNQRKLVGVNSVIYNKDAEVKFSNDKTDFSIGTNNFQSYENLQGLLKEENALLVIEVDAEKFRDLAQRPEFNVQSVPVLFLFQDSKKIKENRGYLNSEEPEDAGSNPVASAKILEMREVAKKFVTSDNQQT</sequence>
<accession>A0A9N8YWQ9</accession>
<reference evidence="7" key="1">
    <citation type="submission" date="2021-06" db="EMBL/GenBank/DDBJ databases">
        <authorList>
            <person name="Kallberg Y."/>
            <person name="Tangrot J."/>
            <person name="Rosling A."/>
        </authorList>
    </citation>
    <scope>NUCLEOTIDE SEQUENCE</scope>
    <source>
        <strain evidence="7">IN212</strain>
    </source>
</reference>
<keyword evidence="8" id="KW-1185">Reference proteome</keyword>
<dbReference type="NCBIfam" id="TIGR01171">
    <property type="entry name" value="rplB_bact"/>
    <property type="match status" value="1"/>
</dbReference>
<feature type="region of interest" description="Disordered" evidence="4">
    <location>
        <begin position="228"/>
        <end position="254"/>
    </location>
</feature>
<dbReference type="FunFam" id="2.30.30.30:FF:000001">
    <property type="entry name" value="50S ribosomal protein L2"/>
    <property type="match status" value="1"/>
</dbReference>
<dbReference type="Gene3D" id="4.10.950.10">
    <property type="entry name" value="Ribosomal protein L2, domain 3"/>
    <property type="match status" value="1"/>
</dbReference>
<comment type="similarity">
    <text evidence="1">Belongs to the universal ribosomal protein uL2 family.</text>
</comment>